<proteinExistence type="predicted"/>
<reference evidence="2" key="1">
    <citation type="submission" date="2016-11" db="UniProtKB">
        <authorList>
            <consortium name="WormBaseParasite"/>
        </authorList>
    </citation>
    <scope>IDENTIFICATION</scope>
</reference>
<evidence type="ECO:0000313" key="2">
    <source>
        <dbReference type="WBParaSite" id="maker-uti_cns_0012455-snap-gene-0.5-mRNA-1"/>
    </source>
</evidence>
<protein>
    <submittedName>
        <fullName evidence="2">THAP-type domain-containing protein</fullName>
    </submittedName>
</protein>
<dbReference type="PROSITE" id="PS50950">
    <property type="entry name" value="ZF_THAP"/>
    <property type="match status" value="1"/>
</dbReference>
<evidence type="ECO:0000313" key="1">
    <source>
        <dbReference type="Proteomes" id="UP000095280"/>
    </source>
</evidence>
<dbReference type="GO" id="GO:0008270">
    <property type="term" value="F:zinc ion binding"/>
    <property type="evidence" value="ECO:0007669"/>
    <property type="project" value="UniProtKB-KW"/>
</dbReference>
<dbReference type="Pfam" id="PF05485">
    <property type="entry name" value="THAP"/>
    <property type="match status" value="1"/>
</dbReference>
<sequence length="233" mass="26637">MPMKCCIPYCKSNYSTVTERTTIFGFPKLQSDFEVWLKVLPSTINKITKFMGVCTKHWPADAEMVKIKRFLRPVHPPSLFLSAILPAIPKRYTTVARKQTKTIRRRKIRKQSTPAAPVPDFILQADEASSNCDMDLISSWQNFRQQIQQLVCIKRDSWLLQTGPNTELTLLIVIQQSVECAVCISGDFTANAYRQHTPVYIADLIGCDNRIERISQLEAVLNRLVKLCELDSM</sequence>
<dbReference type="OrthoDB" id="6764673at2759"/>
<dbReference type="Proteomes" id="UP000095280">
    <property type="component" value="Unplaced"/>
</dbReference>
<organism evidence="1 2">
    <name type="scientific">Macrostomum lignano</name>
    <dbReference type="NCBI Taxonomy" id="282301"/>
    <lineage>
        <taxon>Eukaryota</taxon>
        <taxon>Metazoa</taxon>
        <taxon>Spiralia</taxon>
        <taxon>Lophotrochozoa</taxon>
        <taxon>Platyhelminthes</taxon>
        <taxon>Rhabditophora</taxon>
        <taxon>Macrostomorpha</taxon>
        <taxon>Macrostomida</taxon>
        <taxon>Macrostomidae</taxon>
        <taxon>Macrostomum</taxon>
    </lineage>
</organism>
<accession>A0A1I8IHF3</accession>
<dbReference type="WBParaSite" id="maker-uti_cns_0012455-snap-gene-0.5-mRNA-1">
    <property type="protein sequence ID" value="maker-uti_cns_0012455-snap-gene-0.5-mRNA-1"/>
    <property type="gene ID" value="maker-uti_cns_0012455-snap-gene-0.5"/>
</dbReference>
<dbReference type="SUPFAM" id="SSF57716">
    <property type="entry name" value="Glucocorticoid receptor-like (DNA-binding domain)"/>
    <property type="match status" value="1"/>
</dbReference>
<keyword evidence="1" id="KW-1185">Reference proteome</keyword>
<dbReference type="InterPro" id="IPR006612">
    <property type="entry name" value="THAP_Znf"/>
</dbReference>
<dbReference type="AlphaFoldDB" id="A0A1I8IHF3"/>
<name>A0A1I8IHF3_9PLAT</name>
<dbReference type="GO" id="GO:0003677">
    <property type="term" value="F:DNA binding"/>
    <property type="evidence" value="ECO:0007669"/>
    <property type="project" value="UniProtKB-UniRule"/>
</dbReference>